<organism evidence="2 3">
    <name type="scientific">Candida metapsilosis</name>
    <dbReference type="NCBI Taxonomy" id="273372"/>
    <lineage>
        <taxon>Eukaryota</taxon>
        <taxon>Fungi</taxon>
        <taxon>Dikarya</taxon>
        <taxon>Ascomycota</taxon>
        <taxon>Saccharomycotina</taxon>
        <taxon>Pichiomycetes</taxon>
        <taxon>Debaryomycetaceae</taxon>
        <taxon>Candida/Lodderomyces clade</taxon>
        <taxon>Candida</taxon>
    </lineage>
</organism>
<evidence type="ECO:0000256" key="1">
    <source>
        <dbReference type="SAM" id="MobiDB-lite"/>
    </source>
</evidence>
<reference evidence="2 3" key="1">
    <citation type="submission" date="2020-12" db="EMBL/GenBank/DDBJ databases">
        <title>Effect of drift, selection, and recombination on the evolution of hybrid genomes in Candida yeast pathogens.</title>
        <authorList>
            <person name="Mixao V."/>
            <person name="Ksiezopolska E."/>
            <person name="Saus E."/>
            <person name="Boekhout T."/>
            <person name="Gacser A."/>
            <person name="Gabaldon T."/>
        </authorList>
    </citation>
    <scope>NUCLEOTIDE SEQUENCE [LARGE SCALE GENOMIC DNA]</scope>
    <source>
        <strain evidence="2 3">BP57</strain>
    </source>
</reference>
<feature type="region of interest" description="Disordered" evidence="1">
    <location>
        <begin position="51"/>
        <end position="78"/>
    </location>
</feature>
<sequence length="464" mass="52110">MPEHQRVNYITGELFSKIVTMAHPDKIVDLIPDFDFNYGILLSTPLYVPQPTPSAPEVNQPATQSSHKHDTDEMTTPSLSLNPLVANITPTNTSSTTDALQQPTFIKPVEKIQADKKTTAAGASKQFVSTSLPKGEDEEWESHFSTGKWYNKENEPYYKLLALCSDDDDDDESEFENQLRELGIDLKFKDRRNSTPEPMGETRQPKIDDNDQIDREAENCLDCGLTNGNRKEEAAKSATVSRDQYQEKIGSDHLGGEETTIDPPKDFVAETGEQIGFYMNPMDKIWYLGAPDEHGRFYAVNRDCLIIAEDMPTLLTGDFVPNGIRIVPVSDVIPVPTLRSGTEYVVDEDRVLSKRVVTFQNATISFAQDAGSIIEGYISHKRENIITVEKKPKIRKFSGFRGIITKFKSKTARHIIPTKSILRKVQHETGLRRCNSCILLDCQELDGDGERPKILARVNRPSTS</sequence>
<accession>A0A8H8DDU2</accession>
<comment type="caution">
    <text evidence="2">The sequence shown here is derived from an EMBL/GenBank/DDBJ whole genome shotgun (WGS) entry which is preliminary data.</text>
</comment>
<proteinExistence type="predicted"/>
<dbReference type="OrthoDB" id="4028214at2759"/>
<evidence type="ECO:0000313" key="3">
    <source>
        <dbReference type="Proteomes" id="UP000669133"/>
    </source>
</evidence>
<keyword evidence="3" id="KW-1185">Reference proteome</keyword>
<dbReference type="RefSeq" id="XP_067550441.1">
    <property type="nucleotide sequence ID" value="XM_067693192.1"/>
</dbReference>
<dbReference type="GeneID" id="93649044"/>
<protein>
    <submittedName>
        <fullName evidence="2">Uncharacterized protein</fullName>
    </submittedName>
</protein>
<dbReference type="EMBL" id="JAEOAQ010000001">
    <property type="protein sequence ID" value="KAG5421325.1"/>
    <property type="molecule type" value="Genomic_DNA"/>
</dbReference>
<name>A0A8H8DDU2_9ASCO</name>
<dbReference type="AlphaFoldDB" id="A0A8H8DDU2"/>
<dbReference type="Proteomes" id="UP000669133">
    <property type="component" value="Unassembled WGS sequence"/>
</dbReference>
<evidence type="ECO:0000313" key="2">
    <source>
        <dbReference type="EMBL" id="KAG5421325.1"/>
    </source>
</evidence>
<gene>
    <name evidence="2" type="ORF">I9W82_000415</name>
</gene>